<proteinExistence type="predicted"/>
<sequence length="176" mass="18265">MLADSYRQPGKSPREAAESLVMYESLKACGSGFAYGLTGGALLPLSVTADVCSTLFIQMRLCAAVAITGGHSTDNPRVRLLCWGAVAGDICADAISGIATRLLNQAMTLPEAETSLLTNIRDGLRVSYGGLSLKESLLVSLLGGAVSGTAAWLVTRLTGQLAIRLFLPPPEPPCAA</sequence>
<dbReference type="EMBL" id="QRBW01000046">
    <property type="protein sequence ID" value="RDT58149.1"/>
    <property type="molecule type" value="Genomic_DNA"/>
</dbReference>
<comment type="caution">
    <text evidence="1">The sequence shown here is derived from an EMBL/GenBank/DDBJ whole genome shotgun (WGS) entry which is preliminary data.</text>
</comment>
<name>A0ABD7GSW6_9ENTR</name>
<dbReference type="RefSeq" id="WP_103014457.1">
    <property type="nucleotide sequence ID" value="NZ_QRBT01000038.1"/>
</dbReference>
<evidence type="ECO:0008006" key="3">
    <source>
        <dbReference type="Google" id="ProtNLM"/>
    </source>
</evidence>
<protein>
    <recommendedName>
        <fullName evidence="3">Inner membrane protein</fullName>
    </recommendedName>
</protein>
<evidence type="ECO:0000313" key="1">
    <source>
        <dbReference type="EMBL" id="RDT58149.1"/>
    </source>
</evidence>
<organism evidence="1 2">
    <name type="scientific">Enterobacter roggenkampii</name>
    <dbReference type="NCBI Taxonomy" id="1812935"/>
    <lineage>
        <taxon>Bacteria</taxon>
        <taxon>Pseudomonadati</taxon>
        <taxon>Pseudomonadota</taxon>
        <taxon>Gammaproteobacteria</taxon>
        <taxon>Enterobacterales</taxon>
        <taxon>Enterobacteriaceae</taxon>
        <taxon>Enterobacter</taxon>
        <taxon>Enterobacter cloacae complex</taxon>
    </lineage>
</organism>
<dbReference type="Proteomes" id="UP000255291">
    <property type="component" value="Unassembled WGS sequence"/>
</dbReference>
<gene>
    <name evidence="1" type="ORF">DXF87_19025</name>
</gene>
<reference evidence="1 2" key="1">
    <citation type="submission" date="2018-07" db="EMBL/GenBank/DDBJ databases">
        <title>The use of a cohorting ward and systematic surveillance cultures for the control of a Klebsiella pneumoniae carbapenemase (KPC)-producing Enterobacteriaceae outbreak.</title>
        <authorList>
            <person name="Doi Y."/>
        </authorList>
    </citation>
    <scope>NUCLEOTIDE SEQUENCE [LARGE SCALE GENOMIC DNA]</scope>
    <source>
        <strain evidence="1 2">1-RC-17-04017</strain>
    </source>
</reference>
<evidence type="ECO:0000313" key="2">
    <source>
        <dbReference type="Proteomes" id="UP000255291"/>
    </source>
</evidence>
<accession>A0ABD7GSW6</accession>
<dbReference type="AlphaFoldDB" id="A0ABD7GSW6"/>